<dbReference type="AlphaFoldDB" id="A0A7M5XMU6"/>
<name>A0A7M5XMU6_9CNID</name>
<accession>A0A7M5XMU6</accession>
<dbReference type="Proteomes" id="UP000594262">
    <property type="component" value="Unplaced"/>
</dbReference>
<evidence type="ECO:0000313" key="2">
    <source>
        <dbReference type="Proteomes" id="UP000594262"/>
    </source>
</evidence>
<protein>
    <submittedName>
        <fullName evidence="1">Uncharacterized protein</fullName>
    </submittedName>
</protein>
<keyword evidence="2" id="KW-1185">Reference proteome</keyword>
<reference evidence="1" key="1">
    <citation type="submission" date="2021-01" db="UniProtKB">
        <authorList>
            <consortium name="EnsemblMetazoa"/>
        </authorList>
    </citation>
    <scope>IDENTIFICATION</scope>
</reference>
<proteinExistence type="predicted"/>
<dbReference type="EnsemblMetazoa" id="CLYHEMT026365.1">
    <property type="protein sequence ID" value="CLYHEMP026365.1"/>
    <property type="gene ID" value="CLYHEMG026365"/>
</dbReference>
<organism evidence="1 2">
    <name type="scientific">Clytia hemisphaerica</name>
    <dbReference type="NCBI Taxonomy" id="252671"/>
    <lineage>
        <taxon>Eukaryota</taxon>
        <taxon>Metazoa</taxon>
        <taxon>Cnidaria</taxon>
        <taxon>Hydrozoa</taxon>
        <taxon>Hydroidolina</taxon>
        <taxon>Leptothecata</taxon>
        <taxon>Obeliida</taxon>
        <taxon>Clytiidae</taxon>
        <taxon>Clytia</taxon>
    </lineage>
</organism>
<evidence type="ECO:0000313" key="1">
    <source>
        <dbReference type="EnsemblMetazoa" id="CLYHEMP026365.1"/>
    </source>
</evidence>
<sequence>MNQQSNKVEKITRSETVGKQRSTACNLIFHGIKEHLEDPENTTKIYDEKFIKYRVLGLQLGIKDIKIVNTQRIGVFTEEREEEGRYRPIKVVFENEEDKNKVLRTITTYKGPPSPYRATEDLTILERLAIKEFCKRARELNAQMKDKTIQFKVRGSPRTKLYLKKIITTSICKKDRFLEAHGAP</sequence>